<reference evidence="2" key="1">
    <citation type="journal article" date="2023" name="Science">
        <title>Genome structures resolve the early diversification of teleost fishes.</title>
        <authorList>
            <person name="Parey E."/>
            <person name="Louis A."/>
            <person name="Montfort J."/>
            <person name="Bouchez O."/>
            <person name="Roques C."/>
            <person name="Iampietro C."/>
            <person name="Lluch J."/>
            <person name="Castinel A."/>
            <person name="Donnadieu C."/>
            <person name="Desvignes T."/>
            <person name="Floi Bucao C."/>
            <person name="Jouanno E."/>
            <person name="Wen M."/>
            <person name="Mejri S."/>
            <person name="Dirks R."/>
            <person name="Jansen H."/>
            <person name="Henkel C."/>
            <person name="Chen W.J."/>
            <person name="Zahm M."/>
            <person name="Cabau C."/>
            <person name="Klopp C."/>
            <person name="Thompson A.W."/>
            <person name="Robinson-Rechavi M."/>
            <person name="Braasch I."/>
            <person name="Lecointre G."/>
            <person name="Bobe J."/>
            <person name="Postlethwait J.H."/>
            <person name="Berthelot C."/>
            <person name="Roest Crollius H."/>
            <person name="Guiguen Y."/>
        </authorList>
    </citation>
    <scope>NUCLEOTIDE SEQUENCE</scope>
    <source>
        <strain evidence="2">NC1722</strain>
    </source>
</reference>
<dbReference type="Proteomes" id="UP001221898">
    <property type="component" value="Unassembled WGS sequence"/>
</dbReference>
<organism evidence="2 3">
    <name type="scientific">Aldrovandia affinis</name>
    <dbReference type="NCBI Taxonomy" id="143900"/>
    <lineage>
        <taxon>Eukaryota</taxon>
        <taxon>Metazoa</taxon>
        <taxon>Chordata</taxon>
        <taxon>Craniata</taxon>
        <taxon>Vertebrata</taxon>
        <taxon>Euteleostomi</taxon>
        <taxon>Actinopterygii</taxon>
        <taxon>Neopterygii</taxon>
        <taxon>Teleostei</taxon>
        <taxon>Notacanthiformes</taxon>
        <taxon>Halosauridae</taxon>
        <taxon>Aldrovandia</taxon>
    </lineage>
</organism>
<accession>A0AAD7WL22</accession>
<evidence type="ECO:0000259" key="1">
    <source>
        <dbReference type="Pfam" id="PF18701"/>
    </source>
</evidence>
<dbReference type="EMBL" id="JAINUG010000075">
    <property type="protein sequence ID" value="KAJ8400620.1"/>
    <property type="molecule type" value="Genomic_DNA"/>
</dbReference>
<dbReference type="AlphaFoldDB" id="A0AAD7WL22"/>
<gene>
    <name evidence="2" type="ORF">AAFF_G00393890</name>
</gene>
<feature type="domain" description="DUF5641" evidence="1">
    <location>
        <begin position="157"/>
        <end position="244"/>
    </location>
</feature>
<dbReference type="InterPro" id="IPR040676">
    <property type="entry name" value="DUF5641"/>
</dbReference>
<dbReference type="PANTHER" id="PTHR47331">
    <property type="entry name" value="PHD-TYPE DOMAIN-CONTAINING PROTEIN"/>
    <property type="match status" value="1"/>
</dbReference>
<keyword evidence="3" id="KW-1185">Reference proteome</keyword>
<comment type="caution">
    <text evidence="2">The sequence shown here is derived from an EMBL/GenBank/DDBJ whole genome shotgun (WGS) entry which is preliminary data.</text>
</comment>
<name>A0AAD7WL22_9TELE</name>
<protein>
    <recommendedName>
        <fullName evidence="1">DUF5641 domain-containing protein</fullName>
    </recommendedName>
</protein>
<evidence type="ECO:0000313" key="2">
    <source>
        <dbReference type="EMBL" id="KAJ8400620.1"/>
    </source>
</evidence>
<sequence length="245" mass="28201">MIQDYDSCLCHPSPERVFAEIRCTYWILQGREAVRRYQHTCKECHRWKSRPVVPKMADLPAAHLRLFKLAFHSTGVDCFGPFQVKVPLYTRVGTQSQTEEVHRTVLIEVEGVLNSKPLGYVPSSITDLDPVTPNLLLIGRPDGCLPQVMYPELLNRRRWKHSQILTDHFWSSFIRHYLPSLQACQKWHATRADLTKDKVVMLVDPQLPRALWSIGRVIKVHPSADGHVRSADAKIKDWIYTCPVA</sequence>
<dbReference type="Pfam" id="PF18701">
    <property type="entry name" value="DUF5641"/>
    <property type="match status" value="1"/>
</dbReference>
<evidence type="ECO:0000313" key="3">
    <source>
        <dbReference type="Proteomes" id="UP001221898"/>
    </source>
</evidence>
<proteinExistence type="predicted"/>